<sequence length="1471" mass="169760">MTDIMHHRPRFDFSHSYFRKTYKDECISLRLHLQLVRDILNRHIESQREYVQRIWRDGQKGSINEFGLPPNIICKQLISINNSCPALKNIYLLEFHPSLCLASLIPTALQYLFREFRHIYRPHTAHGITILEKKVLQLALDTWQSVRKPESLYSAQLQKDLFSDAVMGDPFLVVEIGMLVLKSAAGEGKKQSKDSQAFLLETFSRLLELSTLRYRLIEMSVESAHLAWLYKIFTQEMGFDEFHLYLRPVYFEFASHKEKADQPPPVFLTALLEDNSRVDRYAPSTLQLAISEVDDNHIGKFSFHKKESIFQLLFHSGVENMQVTLACQTAQKNALMVTVQQAAFCHSPQSICPMDRQEGSSHLRSRDGADSTHGSASIRNDRESASLATAPKVSGSLIHPSPGAQPTKRTPEAFVSIQLEKLGPRDMMLNTFLQRKEIVGEQVTKADEIGKVKREVIVEYCQKLNHRMSQYSLRGQIIAYCNSLRALLEDFPTIRNTFFMIGQPQERKREKESKERVQANPRNFQPRPRCLLSSDGRTFLNLWFITHHLEVLIMFKTLPEKDAVRALKLTLRIIAPLHDIVAYLFSFAKLGSGKERFDFPLSPKPLKADWGGIEGIGAELRDVQRMIDSLQNPQDPNQVAQSLMIRREVMFLQFDAAVRHLIRGTFLLAGNVSAYQTVTDSLFHGLQPMSNNLVKSVFASQFCLPQPLDPQSHQAFVLFPWRAFLAVGGPFPVILSSPDPLEYNMQLCLCGLNDQDRKVAHGELVSVQLQMEDVLLSSYDRMREDPRGLRTSGEKNKQSKVNKMTELNGSQSWGSARTFRIREKQRDPLTAYAFLRSFLIIWKQLEMLKEGWGQLKLRVADINTVALYQQFLELYGANILYPAMKTIARQMGKEDEFEGLMISCRSILPPKGASEVEIKTRQLQKLLENFESHMIHEVLRKVNKEITLVMSEKAKEDRVLPTELWKHQVIKENVSIVRPQIVEIFIQRLMESYQDGELEITFKKDHLETCLLSLGCDVMARERSNFETYSIFYENLLQQANQMLYQKEQEINAVRTTQSPPEENVHQVAELVQDMILEITALRARLMDLEDESLSIKEKIRKEVQEEYEALVRALFATCLHIKEKLDEHQLKMSRKVCDLISEVRKEGVDSMIDLKKKIGFSKVANGLKENLAKEQIQVLQEKNRRLEELVCKVKTISHWKLTVQQQQLQRQLRNAEKEATQSKKNYLRIKIMAEHKTILLQQQLLALRKALAKSQAENLKMEKQLDEQKQLLKEFEYKMTHETLNRQQLDVMKTSSMEKLLEDIEKKDQRLYLLTEEAERSSKMGQLQQKKIKKEIQQIKSQLAQERSLKLDAFQRVDKLQSQLYDIESASIQINSLGGLTSWANYTRSSVSTPCRYSQQYLLKSDPKSSEIKRIQRPRTVPTKCRRGESCLPNVTDNVQPAAFRIPTVLQPTSLLRPTQLLFSSFSKRN</sequence>
<reference evidence="3" key="3">
    <citation type="submission" date="2025-09" db="UniProtKB">
        <authorList>
            <consortium name="Ensembl"/>
        </authorList>
    </citation>
    <scope>IDENTIFICATION</scope>
</reference>
<evidence type="ECO:0000256" key="1">
    <source>
        <dbReference type="SAM" id="Coils"/>
    </source>
</evidence>
<keyword evidence="4" id="KW-1185">Reference proteome</keyword>
<reference evidence="4" key="1">
    <citation type="submission" date="2018-12" db="EMBL/GenBank/DDBJ databases">
        <authorList>
            <person name="Yazar S."/>
        </authorList>
    </citation>
    <scope>NUCLEOTIDE SEQUENCE [LARGE SCALE GENOMIC DNA]</scope>
</reference>
<evidence type="ECO:0000313" key="3">
    <source>
        <dbReference type="Ensembl" id="ENSVURP00010013795.1"/>
    </source>
</evidence>
<evidence type="ECO:0008006" key="5">
    <source>
        <dbReference type="Google" id="ProtNLM"/>
    </source>
</evidence>
<dbReference type="OMA" id="MFRTLED"/>
<dbReference type="InterPro" id="IPR040401">
    <property type="entry name" value="CCDC162"/>
</dbReference>
<feature type="coiled-coil region" evidence="1">
    <location>
        <begin position="1072"/>
        <end position="1106"/>
    </location>
</feature>
<protein>
    <recommendedName>
        <fullName evidence="5">Coiled-coil domain containing 162</fullName>
    </recommendedName>
</protein>
<dbReference type="Proteomes" id="UP000314987">
    <property type="component" value="Unassembled WGS sequence"/>
</dbReference>
<organism evidence="3 4">
    <name type="scientific">Vombatus ursinus</name>
    <name type="common">Common wombat</name>
    <dbReference type="NCBI Taxonomy" id="29139"/>
    <lineage>
        <taxon>Eukaryota</taxon>
        <taxon>Metazoa</taxon>
        <taxon>Chordata</taxon>
        <taxon>Craniata</taxon>
        <taxon>Vertebrata</taxon>
        <taxon>Euteleostomi</taxon>
        <taxon>Mammalia</taxon>
        <taxon>Metatheria</taxon>
        <taxon>Diprotodontia</taxon>
        <taxon>Vombatidae</taxon>
        <taxon>Vombatus</taxon>
    </lineage>
</organism>
<accession>A0A4X2KWR7</accession>
<dbReference type="Ensembl" id="ENSVURT00010015710.1">
    <property type="protein sequence ID" value="ENSVURP00010013795.1"/>
    <property type="gene ID" value="ENSVURG00010010606.1"/>
</dbReference>
<feature type="region of interest" description="Disordered" evidence="2">
    <location>
        <begin position="355"/>
        <end position="409"/>
    </location>
</feature>
<feature type="coiled-coil region" evidence="1">
    <location>
        <begin position="1165"/>
        <end position="1350"/>
    </location>
</feature>
<dbReference type="PANTHER" id="PTHR33331">
    <property type="entry name" value="COILED-COIL DOMAIN-CONTAINING PROTEIN 162"/>
    <property type="match status" value="1"/>
</dbReference>
<reference evidence="3" key="2">
    <citation type="submission" date="2025-08" db="UniProtKB">
        <authorList>
            <consortium name="Ensembl"/>
        </authorList>
    </citation>
    <scope>IDENTIFICATION</scope>
</reference>
<dbReference type="GeneTree" id="ENSGT00940000163170"/>
<evidence type="ECO:0000256" key="2">
    <source>
        <dbReference type="SAM" id="MobiDB-lite"/>
    </source>
</evidence>
<gene>
    <name evidence="3" type="primary">LOC114037753</name>
</gene>
<dbReference type="PANTHER" id="PTHR33331:SF13">
    <property type="entry name" value="COILED-COIL DOMAIN CONTAINING 162"/>
    <property type="match status" value="1"/>
</dbReference>
<name>A0A4X2KWR7_VOMUR</name>
<keyword evidence="1" id="KW-0175">Coiled coil</keyword>
<evidence type="ECO:0000313" key="4">
    <source>
        <dbReference type="Proteomes" id="UP000314987"/>
    </source>
</evidence>
<feature type="compositionally biased region" description="Basic and acidic residues" evidence="2">
    <location>
        <begin position="355"/>
        <end position="370"/>
    </location>
</feature>
<proteinExistence type="predicted"/>